<dbReference type="EMBL" id="CH476732">
    <property type="protein sequence ID" value="EIE75899.1"/>
    <property type="molecule type" value="Genomic_DNA"/>
</dbReference>
<dbReference type="AlphaFoldDB" id="I1BI69"/>
<feature type="transmembrane region" description="Helical" evidence="5">
    <location>
        <begin position="20"/>
        <end position="40"/>
    </location>
</feature>
<dbReference type="InterPro" id="IPR013057">
    <property type="entry name" value="AA_transpt_TM"/>
</dbReference>
<keyword evidence="2 5" id="KW-0812">Transmembrane</keyword>
<evidence type="ECO:0000256" key="1">
    <source>
        <dbReference type="ARBA" id="ARBA00004370"/>
    </source>
</evidence>
<keyword evidence="8" id="KW-1185">Reference proteome</keyword>
<dbReference type="Proteomes" id="UP000009138">
    <property type="component" value="Unassembled WGS sequence"/>
</dbReference>
<comment type="subcellular location">
    <subcellularLocation>
        <location evidence="1">Membrane</location>
    </subcellularLocation>
</comment>
<evidence type="ECO:0000256" key="3">
    <source>
        <dbReference type="ARBA" id="ARBA00022989"/>
    </source>
</evidence>
<evidence type="ECO:0000256" key="5">
    <source>
        <dbReference type="SAM" id="Phobius"/>
    </source>
</evidence>
<dbReference type="InParanoid" id="I1BI69"/>
<protein>
    <recommendedName>
        <fullName evidence="6">Amino acid transporter transmembrane domain-containing protein</fullName>
    </recommendedName>
</protein>
<dbReference type="RefSeq" id="XP_067511295.1">
    <property type="nucleotide sequence ID" value="XM_067655194.1"/>
</dbReference>
<evidence type="ECO:0000256" key="4">
    <source>
        <dbReference type="ARBA" id="ARBA00023136"/>
    </source>
</evidence>
<accession>I1BI69</accession>
<evidence type="ECO:0000259" key="6">
    <source>
        <dbReference type="Pfam" id="PF01490"/>
    </source>
</evidence>
<name>I1BI69_RHIO9</name>
<evidence type="ECO:0000256" key="2">
    <source>
        <dbReference type="ARBA" id="ARBA00022692"/>
    </source>
</evidence>
<evidence type="ECO:0000313" key="7">
    <source>
        <dbReference type="EMBL" id="EIE75899.1"/>
    </source>
</evidence>
<reference evidence="7 8" key="1">
    <citation type="journal article" date="2009" name="PLoS Genet.">
        <title>Genomic analysis of the basal lineage fungus Rhizopus oryzae reveals a whole-genome duplication.</title>
        <authorList>
            <person name="Ma L.-J."/>
            <person name="Ibrahim A.S."/>
            <person name="Skory C."/>
            <person name="Grabherr M.G."/>
            <person name="Burger G."/>
            <person name="Butler M."/>
            <person name="Elias M."/>
            <person name="Idnurm A."/>
            <person name="Lang B.F."/>
            <person name="Sone T."/>
            <person name="Abe A."/>
            <person name="Calvo S.E."/>
            <person name="Corrochano L.M."/>
            <person name="Engels R."/>
            <person name="Fu J."/>
            <person name="Hansberg W."/>
            <person name="Kim J.-M."/>
            <person name="Kodira C.D."/>
            <person name="Koehrsen M.J."/>
            <person name="Liu B."/>
            <person name="Miranda-Saavedra D."/>
            <person name="O'Leary S."/>
            <person name="Ortiz-Castellanos L."/>
            <person name="Poulter R."/>
            <person name="Rodriguez-Romero J."/>
            <person name="Ruiz-Herrera J."/>
            <person name="Shen Y.-Q."/>
            <person name="Zeng Q."/>
            <person name="Galagan J."/>
            <person name="Birren B.W."/>
            <person name="Cuomo C.A."/>
            <person name="Wickes B.L."/>
        </authorList>
    </citation>
    <scope>NUCLEOTIDE SEQUENCE [LARGE SCALE GENOMIC DNA]</scope>
    <source>
        <strain evidence="8">RA 99-880 / ATCC MYA-4621 / FGSC 9543 / NRRL 43880</strain>
    </source>
</reference>
<gene>
    <name evidence="7" type="ORF">RO3G_00603</name>
</gene>
<evidence type="ECO:0000313" key="8">
    <source>
        <dbReference type="Proteomes" id="UP000009138"/>
    </source>
</evidence>
<dbReference type="STRING" id="246409.I1BI69"/>
<dbReference type="GeneID" id="93607575"/>
<dbReference type="VEuPathDB" id="FungiDB:RO3G_00603"/>
<dbReference type="eggNOG" id="KOG1305">
    <property type="taxonomic scope" value="Eukaryota"/>
</dbReference>
<organism evidence="7 8">
    <name type="scientific">Rhizopus delemar (strain RA 99-880 / ATCC MYA-4621 / FGSC 9543 / NRRL 43880)</name>
    <name type="common">Mucormycosis agent</name>
    <name type="synonym">Rhizopus arrhizus var. delemar</name>
    <dbReference type="NCBI Taxonomy" id="246409"/>
    <lineage>
        <taxon>Eukaryota</taxon>
        <taxon>Fungi</taxon>
        <taxon>Fungi incertae sedis</taxon>
        <taxon>Mucoromycota</taxon>
        <taxon>Mucoromycotina</taxon>
        <taxon>Mucoromycetes</taxon>
        <taxon>Mucorales</taxon>
        <taxon>Mucorineae</taxon>
        <taxon>Rhizopodaceae</taxon>
        <taxon>Rhizopus</taxon>
    </lineage>
</organism>
<dbReference type="GO" id="GO:0016020">
    <property type="term" value="C:membrane"/>
    <property type="evidence" value="ECO:0007669"/>
    <property type="project" value="UniProtKB-SubCell"/>
</dbReference>
<dbReference type="Pfam" id="PF01490">
    <property type="entry name" value="Aa_trans"/>
    <property type="match status" value="1"/>
</dbReference>
<feature type="domain" description="Amino acid transporter transmembrane" evidence="6">
    <location>
        <begin position="27"/>
        <end position="90"/>
    </location>
</feature>
<proteinExistence type="predicted"/>
<keyword evidence="4 5" id="KW-0472">Membrane</keyword>
<sequence length="90" mass="9843">MLAMVRNKYGHFLDIKTSVAFCYGVSASGIGLYFLSRCAARTEGRQASFFAISKLTWPKVAVLFDLAIAIKCFGVAVSYLIIIGDLMPQV</sequence>
<feature type="transmembrane region" description="Helical" evidence="5">
    <location>
        <begin position="60"/>
        <end position="82"/>
    </location>
</feature>
<keyword evidence="3 5" id="KW-1133">Transmembrane helix</keyword>